<organism evidence="2 3">
    <name type="scientific">Vibrio jasicida</name>
    <dbReference type="NCBI Taxonomy" id="766224"/>
    <lineage>
        <taxon>Bacteria</taxon>
        <taxon>Pseudomonadati</taxon>
        <taxon>Pseudomonadota</taxon>
        <taxon>Gammaproteobacteria</taxon>
        <taxon>Vibrionales</taxon>
        <taxon>Vibrionaceae</taxon>
        <taxon>Vibrio</taxon>
    </lineage>
</organism>
<dbReference type="InterPro" id="IPR018511">
    <property type="entry name" value="Hemolysin-typ_Ca-bd_CS"/>
</dbReference>
<dbReference type="InterPro" id="IPR011049">
    <property type="entry name" value="Serralysin-like_metalloprot_C"/>
</dbReference>
<evidence type="ECO:0000313" key="2">
    <source>
        <dbReference type="EMBL" id="CAH1604091.1"/>
    </source>
</evidence>
<dbReference type="Proteomes" id="UP001295462">
    <property type="component" value="Unassembled WGS sequence"/>
</dbReference>
<dbReference type="Pfam" id="PF17892">
    <property type="entry name" value="Cadherin_5"/>
    <property type="match status" value="1"/>
</dbReference>
<proteinExistence type="predicted"/>
<feature type="domain" description="Cadherin-like" evidence="1">
    <location>
        <begin position="23"/>
        <end position="109"/>
    </location>
</feature>
<evidence type="ECO:0000259" key="1">
    <source>
        <dbReference type="Pfam" id="PF17892"/>
    </source>
</evidence>
<comment type="caution">
    <text evidence="2">The sequence shown here is derived from an EMBL/GenBank/DDBJ whole genome shotgun (WGS) entry which is preliminary data.</text>
</comment>
<dbReference type="EMBL" id="CAKMUD010000153">
    <property type="protein sequence ID" value="CAH1604091.1"/>
    <property type="molecule type" value="Genomic_DNA"/>
</dbReference>
<protein>
    <recommendedName>
        <fullName evidence="1">Cadherin-like domain-containing protein</fullName>
    </recommendedName>
</protein>
<name>A0AAU9QYA8_9VIBR</name>
<dbReference type="Gene3D" id="2.60.40.2810">
    <property type="match status" value="1"/>
</dbReference>
<accession>A0AAU9QYA8</accession>
<dbReference type="PRINTS" id="PR00313">
    <property type="entry name" value="CABNDNGRPT"/>
</dbReference>
<dbReference type="SUPFAM" id="SSF51120">
    <property type="entry name" value="beta-Roll"/>
    <property type="match status" value="1"/>
</dbReference>
<dbReference type="AlphaFoldDB" id="A0AAU9QYA8"/>
<reference evidence="2" key="1">
    <citation type="submission" date="2022-01" db="EMBL/GenBank/DDBJ databases">
        <authorList>
            <person name="Lagorce A."/>
        </authorList>
    </citation>
    <scope>NUCLEOTIDE SEQUENCE</scope>
    <source>
        <strain evidence="2">Th15_F1_A12</strain>
    </source>
</reference>
<dbReference type="InterPro" id="IPR019960">
    <property type="entry name" value="T1SS_VCA0849"/>
</dbReference>
<dbReference type="InterPro" id="IPR041690">
    <property type="entry name" value="Cadherin_5"/>
</dbReference>
<dbReference type="NCBIfam" id="TIGR03661">
    <property type="entry name" value="T1SS_VCA0849"/>
    <property type="match status" value="1"/>
</dbReference>
<sequence length="557" mass="56939">MIGGVDDTLNTNSSSFNIEVTAVNDSPVTSEVTLSSTEEGGGAVTITATGLMSNASDPESDNLTISNVALVDSSAGMLTQVNATEWTFEPAADFFGDVNFTYEITDDGTTNGGPDPITIAGTAVLNVEATNDAPEITATSVTDTINEADGQKITGISVSDIDFTGAQANGIMTVTLAVTEGDVRVEPPAGSGVTVGAGMFGEIILMGTPDNINSVLGATDASKGVFVDAGDVDAASITLSVKVEDNGVYFENASGTALEANQDFTINVTPVADAPTLGIDPQFNYIRQIAASQTASSQGLAIVGIMAALTDIDEVLSLELTGVPASAGVTSGVSPSGISFDGTTWTVPSDEIDTLEIVATDTNSGIDIGSYDISVTAISTESNGNEAQSSPVQISLDVSGDNDDIDQSSATDDSYLVGGDTGINLIGGDGDDVLIGGLGSDILTGGDGSDTFKWTVDSVDEGAVDTITNFTVNEDSIDLRDVISDLNNPMIDMDDLLSHISADYDAATEAVSLSITTDTNVHQTIVVEHLGDALDFNGLSSHEIVESLLNNNILSNG</sequence>
<dbReference type="PROSITE" id="PS00330">
    <property type="entry name" value="HEMOLYSIN_CALCIUM"/>
    <property type="match status" value="1"/>
</dbReference>
<gene>
    <name evidence="2" type="ORF">THF1A12_930001</name>
</gene>
<dbReference type="Gene3D" id="2.150.10.10">
    <property type="entry name" value="Serralysin-like metalloprotease, C-terminal"/>
    <property type="match status" value="1"/>
</dbReference>
<evidence type="ECO:0000313" key="3">
    <source>
        <dbReference type="Proteomes" id="UP001295462"/>
    </source>
</evidence>